<dbReference type="AlphaFoldDB" id="A0A396YSQ8"/>
<dbReference type="EMBL" id="QHCT01000016">
    <property type="protein sequence ID" value="RHX83920.1"/>
    <property type="molecule type" value="Genomic_DNA"/>
</dbReference>
<evidence type="ECO:0000313" key="2">
    <source>
        <dbReference type="Proteomes" id="UP000265798"/>
    </source>
</evidence>
<proteinExistence type="predicted"/>
<protein>
    <recommendedName>
        <fullName evidence="3">Replication origin-binding protein domain-containing protein</fullName>
    </recommendedName>
</protein>
<name>A0A396YSQ8_9LEPT</name>
<gene>
    <name evidence="1" type="ORF">DLM75_23535</name>
</gene>
<sequence>MRNVTYLKSSKPVFKPTDDAHTYGFVQKDVSVDEFLKDLVSGHSIIPAKFKDSAKGHRKNTNFESANLIMLDIDNGPSIDEAKETFKNQAIAILPTKSHQKPKNGVVADRFRVICPLPISANSTLHEVLLNACVKVYNHDVKCTDKARAYCTIHNGSYEILDLTNVFDIKACLRMYFNGESNRNEASNIIRKYSDYLTIKEFIEDLKLNDLIDSDFEVTSLKEYFCQKLAVTNNYIIETDKKSTYSIDQSHSSKRSGKSKEKSDRVRIRSYDWNLLEENCELYRDFNESSHAELFHMITNLIHIKGGLKELRNKVSKRPFDQKQRGVNYYNKLVKELKDYNPTSCEKSCSKFETCGNKGNLITLWLDDVRKIKPIKDNAVVVSLEVGRQKLETVWKEVEADSSNTVHLVIAPTGLGKSSYLERISETDGTILIAGPRHDQLASLDIGVPYPTLNTTKYPEIESRINQGYRLKSLRGNNKALEKRGSLEHLEEYFNRIKDISNEKIIKLTHEKLVRNYIFEDFKNIKTIYIDEDISESLFKMNSIDLNTLQTFVKICEEHKSESSSYIRQYLNQFIDLEDGKSKYVGDFDFGYLTDVSEYLIEYNTGRTRKVDSEGKFKFEKRDPVDARKIFDVFYSEFIFKSDKIIHYIQKRELPKIKTVILSATPHIPTYESYFGERLKVHDIGNIKPEGKFLLFPQYSFSKTSLKKESKKSDEENAQKIERIKKLDALLRDNNFNLISHLSTSNDINLSAHFYANAGIRHLDGKRLAVIGTPNPPEYYVLLMAEMLGYDTSKMRRYSDNLYDEVEYNGFKFRRKLLSTDKRIIDIQLHYTSSHLTQSVGRARGINSDVPVLVFSNFPIRFSEIVHTYGKKDFLEFVEETLNKERLVIEMDEKIA</sequence>
<comment type="caution">
    <text evidence="1">The sequence shown here is derived from an EMBL/GenBank/DDBJ whole genome shotgun (WGS) entry which is preliminary data.</text>
</comment>
<dbReference type="Proteomes" id="UP000265798">
    <property type="component" value="Unassembled WGS sequence"/>
</dbReference>
<reference evidence="2" key="1">
    <citation type="submission" date="2018-05" db="EMBL/GenBank/DDBJ databases">
        <title>Leptospira yasudae sp. nov. and Leptospira stimsonii sp. nov., two pathogenic species of the genus Leptospira isolated from environmental sources.</title>
        <authorList>
            <person name="Casanovas-Massana A."/>
            <person name="Hamond C."/>
            <person name="Santos L.A."/>
            <person name="Hacker K.P."/>
            <person name="Balassiano I."/>
            <person name="Medeiros M.A."/>
            <person name="Reis M.G."/>
            <person name="Ko A.I."/>
            <person name="Wunder E.A."/>
        </authorList>
    </citation>
    <scope>NUCLEOTIDE SEQUENCE [LARGE SCALE GENOMIC DNA]</scope>
    <source>
        <strain evidence="2">Yale</strain>
    </source>
</reference>
<accession>A0A396YSQ8</accession>
<evidence type="ECO:0008006" key="3">
    <source>
        <dbReference type="Google" id="ProtNLM"/>
    </source>
</evidence>
<organism evidence="1 2">
    <name type="scientific">Leptospira stimsonii</name>
    <dbReference type="NCBI Taxonomy" id="2202203"/>
    <lineage>
        <taxon>Bacteria</taxon>
        <taxon>Pseudomonadati</taxon>
        <taxon>Spirochaetota</taxon>
        <taxon>Spirochaetia</taxon>
        <taxon>Leptospirales</taxon>
        <taxon>Leptospiraceae</taxon>
        <taxon>Leptospira</taxon>
    </lineage>
</organism>
<evidence type="ECO:0000313" key="1">
    <source>
        <dbReference type="EMBL" id="RHX83920.1"/>
    </source>
</evidence>